<name>A0AAV4QQJ7_CAEEX</name>
<accession>A0AAV4QQJ7</accession>
<keyword evidence="3" id="KW-1185">Reference proteome</keyword>
<feature type="compositionally biased region" description="Polar residues" evidence="1">
    <location>
        <begin position="44"/>
        <end position="56"/>
    </location>
</feature>
<proteinExistence type="predicted"/>
<evidence type="ECO:0000313" key="2">
    <source>
        <dbReference type="EMBL" id="GIY11485.1"/>
    </source>
</evidence>
<gene>
    <name evidence="2" type="ORF">CEXT_655921</name>
</gene>
<dbReference type="AlphaFoldDB" id="A0AAV4QQJ7"/>
<feature type="region of interest" description="Disordered" evidence="1">
    <location>
        <begin position="38"/>
        <end position="60"/>
    </location>
</feature>
<comment type="caution">
    <text evidence="2">The sequence shown here is derived from an EMBL/GenBank/DDBJ whole genome shotgun (WGS) entry which is preliminary data.</text>
</comment>
<evidence type="ECO:0000256" key="1">
    <source>
        <dbReference type="SAM" id="MobiDB-lite"/>
    </source>
</evidence>
<organism evidence="2 3">
    <name type="scientific">Caerostris extrusa</name>
    <name type="common">Bark spider</name>
    <name type="synonym">Caerostris bankana</name>
    <dbReference type="NCBI Taxonomy" id="172846"/>
    <lineage>
        <taxon>Eukaryota</taxon>
        <taxon>Metazoa</taxon>
        <taxon>Ecdysozoa</taxon>
        <taxon>Arthropoda</taxon>
        <taxon>Chelicerata</taxon>
        <taxon>Arachnida</taxon>
        <taxon>Araneae</taxon>
        <taxon>Araneomorphae</taxon>
        <taxon>Entelegynae</taxon>
        <taxon>Araneoidea</taxon>
        <taxon>Araneidae</taxon>
        <taxon>Caerostris</taxon>
    </lineage>
</organism>
<dbReference type="EMBL" id="BPLR01006652">
    <property type="protein sequence ID" value="GIY11485.1"/>
    <property type="molecule type" value="Genomic_DNA"/>
</dbReference>
<reference evidence="2 3" key="1">
    <citation type="submission" date="2021-06" db="EMBL/GenBank/DDBJ databases">
        <title>Caerostris extrusa draft genome.</title>
        <authorList>
            <person name="Kono N."/>
            <person name="Arakawa K."/>
        </authorList>
    </citation>
    <scope>NUCLEOTIDE SEQUENCE [LARGE SCALE GENOMIC DNA]</scope>
</reference>
<dbReference type="Proteomes" id="UP001054945">
    <property type="component" value="Unassembled WGS sequence"/>
</dbReference>
<sequence>MHLHEKIANIRRSVRKSAEMSDRPNTSVPIKSIRVNPRGKAMHTVTTQQQQPSTLNRGHAGPCTLANRGFICSIAC</sequence>
<evidence type="ECO:0000313" key="3">
    <source>
        <dbReference type="Proteomes" id="UP001054945"/>
    </source>
</evidence>
<protein>
    <submittedName>
        <fullName evidence="2">Uncharacterized protein</fullName>
    </submittedName>
</protein>